<evidence type="ECO:0000256" key="2">
    <source>
        <dbReference type="ARBA" id="ARBA00008814"/>
    </source>
</evidence>
<comment type="caution">
    <text evidence="9">The sequence shown here is derived from an EMBL/GenBank/DDBJ whole genome shotgun (WGS) entry which is preliminary data.</text>
</comment>
<dbReference type="OrthoDB" id="9793175at2"/>
<dbReference type="GO" id="GO:1901678">
    <property type="term" value="P:iron coordination entity transport"/>
    <property type="evidence" value="ECO:0007669"/>
    <property type="project" value="UniProtKB-ARBA"/>
</dbReference>
<evidence type="ECO:0000313" key="10">
    <source>
        <dbReference type="Proteomes" id="UP000284277"/>
    </source>
</evidence>
<sequence length="329" mass="36351">MFKQIRSKAVVLAALSLMLMMSACAASPANTSSANSEPTTKVETQAPKAEATNGANPETRTIHMEYGDVEIPVNPKRVVVIFVQGDLLALGVTPVATSFNTGSAFESQAEDITVIDAFSINKEEIMALDPDLILWNTKDEQVYQSLSKIAPTLACDYFNMEYQERLRFFGDVFNRTEEAEELIQDFEKKLGSAKKELKEAGLLEKNMICIDIREGFLRAFQGGRGGALVYDFIGFSAPEKLQAVFETEEFKTTQSVDLSFEAMPEYIGDYILLNTSADALSGNPVWNNLPAVKEGRLIQASSNMFWFNDIISMSTQLDIITNAVLATKK</sequence>
<dbReference type="Proteomes" id="UP000284277">
    <property type="component" value="Unassembled WGS sequence"/>
</dbReference>
<keyword evidence="3" id="KW-0813">Transport</keyword>
<dbReference type="GO" id="GO:0030288">
    <property type="term" value="C:outer membrane-bounded periplasmic space"/>
    <property type="evidence" value="ECO:0007669"/>
    <property type="project" value="TreeGrafter"/>
</dbReference>
<dbReference type="Pfam" id="PF01497">
    <property type="entry name" value="Peripla_BP_2"/>
    <property type="match status" value="1"/>
</dbReference>
<evidence type="ECO:0000256" key="1">
    <source>
        <dbReference type="ARBA" id="ARBA00004196"/>
    </source>
</evidence>
<gene>
    <name evidence="9" type="ORF">BET01_02020</name>
</gene>
<accession>A0A419TCG0</accession>
<comment type="subcellular location">
    <subcellularLocation>
        <location evidence="1">Cell envelope</location>
    </subcellularLocation>
</comment>
<evidence type="ECO:0000256" key="4">
    <source>
        <dbReference type="ARBA" id="ARBA00022729"/>
    </source>
</evidence>
<evidence type="ECO:0000256" key="7">
    <source>
        <dbReference type="SAM" id="SignalP"/>
    </source>
</evidence>
<name>A0A419TCG0_9FIRM</name>
<keyword evidence="10" id="KW-1185">Reference proteome</keyword>
<feature type="signal peptide" evidence="7">
    <location>
        <begin position="1"/>
        <end position="25"/>
    </location>
</feature>
<feature type="coiled-coil region" evidence="5">
    <location>
        <begin position="176"/>
        <end position="203"/>
    </location>
</feature>
<reference evidence="9 10" key="1">
    <citation type="submission" date="2016-08" db="EMBL/GenBank/DDBJ databases">
        <title>A new outlook on sporulation: Clostridium algidixylanolyticum.</title>
        <authorList>
            <person name="Poppleton D.I."/>
            <person name="Gribaldo S."/>
        </authorList>
    </citation>
    <scope>NUCLEOTIDE SEQUENCE [LARGE SCALE GENOMIC DNA]</scope>
    <source>
        <strain evidence="9 10">SPL73</strain>
    </source>
</reference>
<dbReference type="AlphaFoldDB" id="A0A419TCG0"/>
<dbReference type="PANTHER" id="PTHR30532:SF29">
    <property type="entry name" value="FE(3+) DICITRATE-BINDING PERIPLASMIC PROTEIN"/>
    <property type="match status" value="1"/>
</dbReference>
<dbReference type="RefSeq" id="WP_120195086.1">
    <property type="nucleotide sequence ID" value="NZ_MCIA01000001.1"/>
</dbReference>
<keyword evidence="4 7" id="KW-0732">Signal</keyword>
<feature type="chain" id="PRO_5039071527" description="Fe/B12 periplasmic-binding domain-containing protein" evidence="7">
    <location>
        <begin position="26"/>
        <end position="329"/>
    </location>
</feature>
<dbReference type="PROSITE" id="PS50983">
    <property type="entry name" value="FE_B12_PBP"/>
    <property type="match status" value="1"/>
</dbReference>
<evidence type="ECO:0000259" key="8">
    <source>
        <dbReference type="PROSITE" id="PS50983"/>
    </source>
</evidence>
<feature type="region of interest" description="Disordered" evidence="6">
    <location>
        <begin position="28"/>
        <end position="57"/>
    </location>
</feature>
<dbReference type="Gene3D" id="3.40.50.1980">
    <property type="entry name" value="Nitrogenase molybdenum iron protein domain"/>
    <property type="match status" value="2"/>
</dbReference>
<dbReference type="PANTHER" id="PTHR30532">
    <property type="entry name" value="IRON III DICITRATE-BINDING PERIPLASMIC PROTEIN"/>
    <property type="match status" value="1"/>
</dbReference>
<keyword evidence="5" id="KW-0175">Coiled coil</keyword>
<protein>
    <recommendedName>
        <fullName evidence="8">Fe/B12 periplasmic-binding domain-containing protein</fullName>
    </recommendedName>
</protein>
<proteinExistence type="inferred from homology"/>
<dbReference type="EMBL" id="MCIA01000001">
    <property type="protein sequence ID" value="RKD35145.1"/>
    <property type="molecule type" value="Genomic_DNA"/>
</dbReference>
<feature type="domain" description="Fe/B12 periplasmic-binding" evidence="8">
    <location>
        <begin position="77"/>
        <end position="328"/>
    </location>
</feature>
<dbReference type="InterPro" id="IPR051313">
    <property type="entry name" value="Bact_iron-sidero_bind"/>
</dbReference>
<evidence type="ECO:0000256" key="5">
    <source>
        <dbReference type="SAM" id="Coils"/>
    </source>
</evidence>
<evidence type="ECO:0000256" key="3">
    <source>
        <dbReference type="ARBA" id="ARBA00022448"/>
    </source>
</evidence>
<evidence type="ECO:0000256" key="6">
    <source>
        <dbReference type="SAM" id="MobiDB-lite"/>
    </source>
</evidence>
<evidence type="ECO:0000313" key="9">
    <source>
        <dbReference type="EMBL" id="RKD35145.1"/>
    </source>
</evidence>
<dbReference type="SUPFAM" id="SSF53807">
    <property type="entry name" value="Helical backbone' metal receptor"/>
    <property type="match status" value="1"/>
</dbReference>
<organism evidence="9 10">
    <name type="scientific">Lacrimispora algidixylanolytica</name>
    <dbReference type="NCBI Taxonomy" id="94868"/>
    <lineage>
        <taxon>Bacteria</taxon>
        <taxon>Bacillati</taxon>
        <taxon>Bacillota</taxon>
        <taxon>Clostridia</taxon>
        <taxon>Lachnospirales</taxon>
        <taxon>Lachnospiraceae</taxon>
        <taxon>Lacrimispora</taxon>
    </lineage>
</organism>
<comment type="similarity">
    <text evidence="2">Belongs to the bacterial solute-binding protein 8 family.</text>
</comment>
<dbReference type="PROSITE" id="PS51257">
    <property type="entry name" value="PROKAR_LIPOPROTEIN"/>
    <property type="match status" value="1"/>
</dbReference>
<dbReference type="InterPro" id="IPR002491">
    <property type="entry name" value="ABC_transptr_periplasmic_BD"/>
</dbReference>